<organism evidence="1 2">
    <name type="scientific">Allacma fusca</name>
    <dbReference type="NCBI Taxonomy" id="39272"/>
    <lineage>
        <taxon>Eukaryota</taxon>
        <taxon>Metazoa</taxon>
        <taxon>Ecdysozoa</taxon>
        <taxon>Arthropoda</taxon>
        <taxon>Hexapoda</taxon>
        <taxon>Collembola</taxon>
        <taxon>Symphypleona</taxon>
        <taxon>Sminthuridae</taxon>
        <taxon>Allacma</taxon>
    </lineage>
</organism>
<proteinExistence type="predicted"/>
<gene>
    <name evidence="1" type="ORF">AFUS01_LOCUS30818</name>
</gene>
<evidence type="ECO:0000313" key="2">
    <source>
        <dbReference type="Proteomes" id="UP000708208"/>
    </source>
</evidence>
<accession>A0A8J2LDJ6</accession>
<dbReference type="Proteomes" id="UP000708208">
    <property type="component" value="Unassembled WGS sequence"/>
</dbReference>
<evidence type="ECO:0000313" key="1">
    <source>
        <dbReference type="EMBL" id="CAG7820428.1"/>
    </source>
</evidence>
<comment type="caution">
    <text evidence="1">The sequence shown here is derived from an EMBL/GenBank/DDBJ whole genome shotgun (WGS) entry which is preliminary data.</text>
</comment>
<keyword evidence="2" id="KW-1185">Reference proteome</keyword>
<dbReference type="AlphaFoldDB" id="A0A8J2LDJ6"/>
<name>A0A8J2LDJ6_9HEXA</name>
<dbReference type="OrthoDB" id="10665323at2759"/>
<reference evidence="1" key="1">
    <citation type="submission" date="2021-06" db="EMBL/GenBank/DDBJ databases">
        <authorList>
            <person name="Hodson N. C."/>
            <person name="Mongue J. A."/>
            <person name="Jaron S. K."/>
        </authorList>
    </citation>
    <scope>NUCLEOTIDE SEQUENCE</scope>
</reference>
<protein>
    <submittedName>
        <fullName evidence="1">Uncharacterized protein</fullName>
    </submittedName>
</protein>
<sequence length="344" mass="38911">MAEESIEDNKEPTPQKITLGFDSGRFVDVVVISLLPFEESEDTSVINMELGLLTTTDHIQDFHWRKKDGILVPDTVQSYDLVSFDVGNNGSIFSTTISRPWLTCDVQDVQFTMGPLEIWWMLDMSNSEEVTNSGLKLLENLEEDNSTLITEDEDIEKDPNEEVNPPPVLKTTTAKALIDKNSSMAPGKGIQDEKEAEVLKSIKDHDFHGPILLSMETLLQNFTYVRLKGCDADKSNAPVYHCPVENYHRWNDNLKSSYYISATSSHQANRKSTEKEPEPCPYFIDEGMTRTLVKALTGRDKTHRSGSVGGRERESRNFSVNLQCHFHPFTMLSIILLGILHRNI</sequence>
<dbReference type="EMBL" id="CAJVCH010478081">
    <property type="protein sequence ID" value="CAG7820428.1"/>
    <property type="molecule type" value="Genomic_DNA"/>
</dbReference>